<dbReference type="SUPFAM" id="SSF54909">
    <property type="entry name" value="Dimeric alpha+beta barrel"/>
    <property type="match status" value="1"/>
</dbReference>
<evidence type="ECO:0000313" key="4">
    <source>
        <dbReference type="Proteomes" id="UP000799302"/>
    </source>
</evidence>
<name>A0A6A6UG93_9PEZI</name>
<evidence type="ECO:0000256" key="1">
    <source>
        <dbReference type="ARBA" id="ARBA00005986"/>
    </source>
</evidence>
<dbReference type="AlphaFoldDB" id="A0A6A6UG93"/>
<protein>
    <recommendedName>
        <fullName evidence="2">EthD domain-containing protein</fullName>
    </recommendedName>
</protein>
<dbReference type="InterPro" id="IPR011008">
    <property type="entry name" value="Dimeric_a/b-barrel"/>
</dbReference>
<dbReference type="InterPro" id="IPR009799">
    <property type="entry name" value="EthD_dom"/>
</dbReference>
<keyword evidence="4" id="KW-1185">Reference proteome</keyword>
<comment type="similarity">
    <text evidence="1">Belongs to the tpcK family.</text>
</comment>
<organism evidence="3 4">
    <name type="scientific">Microthyrium microscopicum</name>
    <dbReference type="NCBI Taxonomy" id="703497"/>
    <lineage>
        <taxon>Eukaryota</taxon>
        <taxon>Fungi</taxon>
        <taxon>Dikarya</taxon>
        <taxon>Ascomycota</taxon>
        <taxon>Pezizomycotina</taxon>
        <taxon>Dothideomycetes</taxon>
        <taxon>Dothideomycetes incertae sedis</taxon>
        <taxon>Microthyriales</taxon>
        <taxon>Microthyriaceae</taxon>
        <taxon>Microthyrium</taxon>
    </lineage>
</organism>
<dbReference type="EMBL" id="MU004233">
    <property type="protein sequence ID" value="KAF2670830.1"/>
    <property type="molecule type" value="Genomic_DNA"/>
</dbReference>
<dbReference type="Gene3D" id="3.30.70.100">
    <property type="match status" value="1"/>
</dbReference>
<sequence length="161" mass="18751">MSEYDKNPHAPNGKQSKLIKITEYLKKLPNITDEQFHQHWNSTHVNIAMKSPLFRKHVRYYNQFHITPEDRALAAKLGPVLEYDGVVELWMDSMEDWEAIVADKEFLATIFPDEKKFLQTPVQFMIGRDTLVIPYNESNEDAKDMRIKTGRESEPAEACIP</sequence>
<accession>A0A6A6UG93</accession>
<evidence type="ECO:0000313" key="3">
    <source>
        <dbReference type="EMBL" id="KAF2670830.1"/>
    </source>
</evidence>
<dbReference type="GO" id="GO:0016491">
    <property type="term" value="F:oxidoreductase activity"/>
    <property type="evidence" value="ECO:0007669"/>
    <property type="project" value="InterPro"/>
</dbReference>
<dbReference type="Pfam" id="PF07110">
    <property type="entry name" value="EthD"/>
    <property type="match status" value="1"/>
</dbReference>
<dbReference type="Proteomes" id="UP000799302">
    <property type="component" value="Unassembled WGS sequence"/>
</dbReference>
<proteinExistence type="inferred from homology"/>
<dbReference type="OrthoDB" id="3183782at2759"/>
<reference evidence="3" key="1">
    <citation type="journal article" date="2020" name="Stud. Mycol.">
        <title>101 Dothideomycetes genomes: a test case for predicting lifestyles and emergence of pathogens.</title>
        <authorList>
            <person name="Haridas S."/>
            <person name="Albert R."/>
            <person name="Binder M."/>
            <person name="Bloem J."/>
            <person name="Labutti K."/>
            <person name="Salamov A."/>
            <person name="Andreopoulos B."/>
            <person name="Baker S."/>
            <person name="Barry K."/>
            <person name="Bills G."/>
            <person name="Bluhm B."/>
            <person name="Cannon C."/>
            <person name="Castanera R."/>
            <person name="Culley D."/>
            <person name="Daum C."/>
            <person name="Ezra D."/>
            <person name="Gonzalez J."/>
            <person name="Henrissat B."/>
            <person name="Kuo A."/>
            <person name="Liang C."/>
            <person name="Lipzen A."/>
            <person name="Lutzoni F."/>
            <person name="Magnuson J."/>
            <person name="Mondo S."/>
            <person name="Nolan M."/>
            <person name="Ohm R."/>
            <person name="Pangilinan J."/>
            <person name="Park H.-J."/>
            <person name="Ramirez L."/>
            <person name="Alfaro M."/>
            <person name="Sun H."/>
            <person name="Tritt A."/>
            <person name="Yoshinaga Y."/>
            <person name="Zwiers L.-H."/>
            <person name="Turgeon B."/>
            <person name="Goodwin S."/>
            <person name="Spatafora J."/>
            <person name="Crous P."/>
            <person name="Grigoriev I."/>
        </authorList>
    </citation>
    <scope>NUCLEOTIDE SEQUENCE</scope>
    <source>
        <strain evidence="3">CBS 115976</strain>
    </source>
</reference>
<gene>
    <name evidence="3" type="ORF">BT63DRAFT_423124</name>
</gene>
<feature type="domain" description="EthD" evidence="2">
    <location>
        <begin position="29"/>
        <end position="119"/>
    </location>
</feature>
<evidence type="ECO:0000259" key="2">
    <source>
        <dbReference type="Pfam" id="PF07110"/>
    </source>
</evidence>